<dbReference type="EMBL" id="CAJMWV010001578">
    <property type="protein sequence ID" value="CAE6440835.1"/>
    <property type="molecule type" value="Genomic_DNA"/>
</dbReference>
<name>A0A8H2Y7R7_9AGAM</name>
<dbReference type="AlphaFoldDB" id="A0A8H2Y7R7"/>
<dbReference type="Proteomes" id="UP000663831">
    <property type="component" value="Unassembled WGS sequence"/>
</dbReference>
<proteinExistence type="predicted"/>
<comment type="caution">
    <text evidence="1">The sequence shown here is derived from an EMBL/GenBank/DDBJ whole genome shotgun (WGS) entry which is preliminary data.</text>
</comment>
<sequence length="258" mass="28494">MCNARSALLRVCECLQADWWRRIKSRAGLTSRSQNPAALSLGKEGAAWWLARGGHCEAEGDVEGVTWHTVPSRIWHSIYTAVGGRSGQVLPVSTFPGSSRTTRAQARDGVEALRRVLLKAGAESRPPCDPRSQGPRLQSSLRGSTLRLVSGLTHPSRLLEYRPSFSPAHANPLLRAPMPRTQTQDAETEARWTNHRQCTGRQLMRLSHELPTCSWYLGCLVFSLGDGRPSAFHTTPHLFVYTLDQPRAQPGIDDSAHS</sequence>
<reference evidence="1" key="1">
    <citation type="submission" date="2021-01" db="EMBL/GenBank/DDBJ databases">
        <authorList>
            <person name="Kaushik A."/>
        </authorList>
    </citation>
    <scope>NUCLEOTIDE SEQUENCE</scope>
    <source>
        <strain evidence="1">AG3-1AP</strain>
    </source>
</reference>
<gene>
    <name evidence="1" type="ORF">RDB_LOCUS53654</name>
</gene>
<evidence type="ECO:0000313" key="1">
    <source>
        <dbReference type="EMBL" id="CAE6440835.1"/>
    </source>
</evidence>
<organism evidence="1 2">
    <name type="scientific">Rhizoctonia solani</name>
    <dbReference type="NCBI Taxonomy" id="456999"/>
    <lineage>
        <taxon>Eukaryota</taxon>
        <taxon>Fungi</taxon>
        <taxon>Dikarya</taxon>
        <taxon>Basidiomycota</taxon>
        <taxon>Agaricomycotina</taxon>
        <taxon>Agaricomycetes</taxon>
        <taxon>Cantharellales</taxon>
        <taxon>Ceratobasidiaceae</taxon>
        <taxon>Rhizoctonia</taxon>
    </lineage>
</organism>
<evidence type="ECO:0000313" key="2">
    <source>
        <dbReference type="Proteomes" id="UP000663831"/>
    </source>
</evidence>
<accession>A0A8H2Y7R7</accession>
<protein>
    <submittedName>
        <fullName evidence="1">Uncharacterized protein</fullName>
    </submittedName>
</protein>